<dbReference type="AlphaFoldDB" id="A0AAN8WR24"/>
<proteinExistence type="predicted"/>
<keyword evidence="2" id="KW-1185">Reference proteome</keyword>
<organism evidence="1 2">
    <name type="scientific">Halocaridina rubra</name>
    <name type="common">Hawaiian red shrimp</name>
    <dbReference type="NCBI Taxonomy" id="373956"/>
    <lineage>
        <taxon>Eukaryota</taxon>
        <taxon>Metazoa</taxon>
        <taxon>Ecdysozoa</taxon>
        <taxon>Arthropoda</taxon>
        <taxon>Crustacea</taxon>
        <taxon>Multicrustacea</taxon>
        <taxon>Malacostraca</taxon>
        <taxon>Eumalacostraca</taxon>
        <taxon>Eucarida</taxon>
        <taxon>Decapoda</taxon>
        <taxon>Pleocyemata</taxon>
        <taxon>Caridea</taxon>
        <taxon>Atyoidea</taxon>
        <taxon>Atyidae</taxon>
        <taxon>Halocaridina</taxon>
    </lineage>
</organism>
<dbReference type="Proteomes" id="UP001381693">
    <property type="component" value="Unassembled WGS sequence"/>
</dbReference>
<evidence type="ECO:0000313" key="2">
    <source>
        <dbReference type="Proteomes" id="UP001381693"/>
    </source>
</evidence>
<evidence type="ECO:0000313" key="1">
    <source>
        <dbReference type="EMBL" id="KAK7066738.1"/>
    </source>
</evidence>
<gene>
    <name evidence="1" type="ORF">SK128_007714</name>
</gene>
<reference evidence="1 2" key="1">
    <citation type="submission" date="2023-11" db="EMBL/GenBank/DDBJ databases">
        <title>Halocaridina rubra genome assembly.</title>
        <authorList>
            <person name="Smith C."/>
        </authorList>
    </citation>
    <scope>NUCLEOTIDE SEQUENCE [LARGE SCALE GENOMIC DNA]</scope>
    <source>
        <strain evidence="1">EP-1</strain>
        <tissue evidence="1">Whole</tissue>
    </source>
</reference>
<protein>
    <submittedName>
        <fullName evidence="1">Uncharacterized protein</fullName>
    </submittedName>
</protein>
<comment type="caution">
    <text evidence="1">The sequence shown here is derived from an EMBL/GenBank/DDBJ whole genome shotgun (WGS) entry which is preliminary data.</text>
</comment>
<accession>A0AAN8WR24</accession>
<sequence>MSEFSAWFLNEEGWGFSRPQQDHWAPYAPSNLFQSPTSLITQYSTFKSKRHYFLSVLPGAQPIGSHNTNDATDRRLNIHAKELTTHN</sequence>
<dbReference type="EMBL" id="JAXCGZ010019044">
    <property type="protein sequence ID" value="KAK7066738.1"/>
    <property type="molecule type" value="Genomic_DNA"/>
</dbReference>
<feature type="non-terminal residue" evidence="1">
    <location>
        <position position="87"/>
    </location>
</feature>
<name>A0AAN8WR24_HALRR</name>